<reference evidence="7 8" key="1">
    <citation type="journal article" date="2017" name="Mol. Biol. Evol.">
        <title>The 4-celled Tetrabaena socialis nuclear genome reveals the essential components for genetic control of cell number at the origin of multicellularity in the volvocine lineage.</title>
        <authorList>
            <person name="Featherston J."/>
            <person name="Arakaki Y."/>
            <person name="Hanschen E.R."/>
            <person name="Ferris P.J."/>
            <person name="Michod R.E."/>
            <person name="Olson B.J.S.C."/>
            <person name="Nozaki H."/>
            <person name="Durand P.M."/>
        </authorList>
    </citation>
    <scope>NUCLEOTIDE SEQUENCE [LARGE SCALE GENOMIC DNA]</scope>
    <source>
        <strain evidence="7 8">NIES-571</strain>
    </source>
</reference>
<dbReference type="SUPFAM" id="SSF54189">
    <property type="entry name" value="Ribosomal proteins S24e, L23 and L15e"/>
    <property type="match status" value="1"/>
</dbReference>
<feature type="non-terminal residue" evidence="7">
    <location>
        <position position="1"/>
    </location>
</feature>
<dbReference type="GO" id="GO:0003735">
    <property type="term" value="F:structural constituent of ribosome"/>
    <property type="evidence" value="ECO:0007669"/>
    <property type="project" value="InterPro"/>
</dbReference>
<dbReference type="InterPro" id="IPR013025">
    <property type="entry name" value="Ribosomal_uL23-like"/>
</dbReference>
<proteinExistence type="inferred from homology"/>
<feature type="compositionally biased region" description="Low complexity" evidence="6">
    <location>
        <begin position="36"/>
        <end position="49"/>
    </location>
</feature>
<feature type="compositionally biased region" description="Polar residues" evidence="6">
    <location>
        <begin position="56"/>
        <end position="65"/>
    </location>
</feature>
<keyword evidence="8" id="KW-1185">Reference proteome</keyword>
<evidence type="ECO:0000313" key="8">
    <source>
        <dbReference type="Proteomes" id="UP000236333"/>
    </source>
</evidence>
<dbReference type="GO" id="GO:0005762">
    <property type="term" value="C:mitochondrial large ribosomal subunit"/>
    <property type="evidence" value="ECO:0007669"/>
    <property type="project" value="TreeGrafter"/>
</dbReference>
<dbReference type="PANTHER" id="PTHR12059:SF5">
    <property type="entry name" value="LARGE RIBOSOMAL SUBUNIT PROTEIN UL23M"/>
    <property type="match status" value="1"/>
</dbReference>
<dbReference type="Gene3D" id="3.30.70.330">
    <property type="match status" value="1"/>
</dbReference>
<gene>
    <name evidence="7" type="ORF">TSOC_005989</name>
</gene>
<comment type="similarity">
    <text evidence="1">Belongs to the universal ribosomal protein uL23 family.</text>
</comment>
<dbReference type="InterPro" id="IPR012678">
    <property type="entry name" value="Ribosomal_uL23/eL15/eS24_sf"/>
</dbReference>
<evidence type="ECO:0000256" key="4">
    <source>
        <dbReference type="ARBA" id="ARBA00035287"/>
    </source>
</evidence>
<sequence length="215" mass="24356">VYQKRPANNRQRSTGGAAADPSRSSRPPHPQKLRTDPSASAALASAPASDPDPEDQPQSTLQFVSSERAARPAPPERRIPICFPRMTLQMLRLGEQQVALLKERGWLREVAFKTSPHVTKLEVSAFLEAVYGMSVERVSTINYLGRRRLTYTNRGKKLEWREDDWKKAYEEEDEEGAEEGRPVIERIRAAARAPRRAPKPYPWEGRAKAKQEEGK</sequence>
<keyword evidence="3" id="KW-0687">Ribonucleoprotein</keyword>
<evidence type="ECO:0000256" key="2">
    <source>
        <dbReference type="ARBA" id="ARBA00022980"/>
    </source>
</evidence>
<comment type="caution">
    <text evidence="7">The sequence shown here is derived from an EMBL/GenBank/DDBJ whole genome shotgun (WGS) entry which is preliminary data.</text>
</comment>
<evidence type="ECO:0000256" key="1">
    <source>
        <dbReference type="ARBA" id="ARBA00006700"/>
    </source>
</evidence>
<evidence type="ECO:0000256" key="5">
    <source>
        <dbReference type="ARBA" id="ARBA00039977"/>
    </source>
</evidence>
<evidence type="ECO:0000256" key="3">
    <source>
        <dbReference type="ARBA" id="ARBA00023274"/>
    </source>
</evidence>
<dbReference type="AlphaFoldDB" id="A0A2J8A4W0"/>
<feature type="compositionally biased region" description="Polar residues" evidence="6">
    <location>
        <begin position="1"/>
        <end position="14"/>
    </location>
</feature>
<dbReference type="EMBL" id="PGGS01000174">
    <property type="protein sequence ID" value="PNH07547.1"/>
    <property type="molecule type" value="Genomic_DNA"/>
</dbReference>
<dbReference type="PANTHER" id="PTHR12059">
    <property type="entry name" value="RIBOSOMAL PROTEIN L23-RELATED"/>
    <property type="match status" value="1"/>
</dbReference>
<name>A0A2J8A4W0_9CHLO</name>
<dbReference type="InterPro" id="IPR012677">
    <property type="entry name" value="Nucleotide-bd_a/b_plait_sf"/>
</dbReference>
<evidence type="ECO:0000256" key="6">
    <source>
        <dbReference type="SAM" id="MobiDB-lite"/>
    </source>
</evidence>
<organism evidence="7 8">
    <name type="scientific">Tetrabaena socialis</name>
    <dbReference type="NCBI Taxonomy" id="47790"/>
    <lineage>
        <taxon>Eukaryota</taxon>
        <taxon>Viridiplantae</taxon>
        <taxon>Chlorophyta</taxon>
        <taxon>core chlorophytes</taxon>
        <taxon>Chlorophyceae</taxon>
        <taxon>CS clade</taxon>
        <taxon>Chlamydomonadales</taxon>
        <taxon>Tetrabaenaceae</taxon>
        <taxon>Tetrabaena</taxon>
    </lineage>
</organism>
<dbReference type="OrthoDB" id="275582at2759"/>
<keyword evidence="2" id="KW-0689">Ribosomal protein</keyword>
<accession>A0A2J8A4W0</accession>
<feature type="region of interest" description="Disordered" evidence="6">
    <location>
        <begin position="191"/>
        <end position="215"/>
    </location>
</feature>
<feature type="region of interest" description="Disordered" evidence="6">
    <location>
        <begin position="1"/>
        <end position="78"/>
    </location>
</feature>
<feature type="compositionally biased region" description="Basic and acidic residues" evidence="6">
    <location>
        <begin position="68"/>
        <end position="78"/>
    </location>
</feature>
<protein>
    <recommendedName>
        <fullName evidence="4">Large ribosomal subunit protein uL23c</fullName>
    </recommendedName>
    <alternativeName>
        <fullName evidence="5">Large ribosomal subunit protein uL23m</fullName>
    </alternativeName>
</protein>
<feature type="compositionally biased region" description="Basic and acidic residues" evidence="6">
    <location>
        <begin position="205"/>
        <end position="215"/>
    </location>
</feature>
<dbReference type="Pfam" id="PF00276">
    <property type="entry name" value="Ribosomal_L23"/>
    <property type="match status" value="1"/>
</dbReference>
<dbReference type="Proteomes" id="UP000236333">
    <property type="component" value="Unassembled WGS sequence"/>
</dbReference>
<dbReference type="GO" id="GO:0032543">
    <property type="term" value="P:mitochondrial translation"/>
    <property type="evidence" value="ECO:0007669"/>
    <property type="project" value="TreeGrafter"/>
</dbReference>
<evidence type="ECO:0000313" key="7">
    <source>
        <dbReference type="EMBL" id="PNH07547.1"/>
    </source>
</evidence>